<evidence type="ECO:0000313" key="2">
    <source>
        <dbReference type="Proteomes" id="UP000320055"/>
    </source>
</evidence>
<dbReference type="EMBL" id="CAACVJ010000624">
    <property type="protein sequence ID" value="VEP17951.1"/>
    <property type="molecule type" value="Genomic_DNA"/>
</dbReference>
<evidence type="ECO:0000313" key="1">
    <source>
        <dbReference type="EMBL" id="VEP17951.1"/>
    </source>
</evidence>
<reference evidence="1 2" key="1">
    <citation type="submission" date="2019-01" db="EMBL/GenBank/DDBJ databases">
        <authorList>
            <person name="Brito A."/>
        </authorList>
    </citation>
    <scope>NUCLEOTIDE SEQUENCE [LARGE SCALE GENOMIC DNA]</scope>
    <source>
        <strain evidence="1">1</strain>
    </source>
</reference>
<name>A0A563W2P0_9CYAN</name>
<protein>
    <submittedName>
        <fullName evidence="1">Pentapeptide repeat protein</fullName>
    </submittedName>
</protein>
<organism evidence="1 2">
    <name type="scientific">Hyella patelloides LEGE 07179</name>
    <dbReference type="NCBI Taxonomy" id="945734"/>
    <lineage>
        <taxon>Bacteria</taxon>
        <taxon>Bacillati</taxon>
        <taxon>Cyanobacteriota</taxon>
        <taxon>Cyanophyceae</taxon>
        <taxon>Pleurocapsales</taxon>
        <taxon>Hyellaceae</taxon>
        <taxon>Hyella</taxon>
    </lineage>
</organism>
<proteinExistence type="predicted"/>
<dbReference type="Proteomes" id="UP000320055">
    <property type="component" value="Unassembled WGS sequence"/>
</dbReference>
<sequence length="157" mass="17806">MKDELGMMNDEQKPKEYDAVLGGNNPPPVDGLVLGGIDGVKNRLASDKIEVRIAAVKDALNYQDEGLDLVINALQDESRQVQLSAYKSLRNREEDQVKQALANYQPWNLRERFQEYPGYRGEYTEVFANRRVENFNIDTGIVSPVNIAYAIRDNQNS</sequence>
<accession>A0A563W2P0</accession>
<dbReference type="AlphaFoldDB" id="A0A563W2P0"/>
<keyword evidence="2" id="KW-1185">Reference proteome</keyword>
<dbReference type="SUPFAM" id="SSF48371">
    <property type="entry name" value="ARM repeat"/>
    <property type="match status" value="1"/>
</dbReference>
<gene>
    <name evidence="1" type="ORF">H1P_6600005</name>
</gene>
<dbReference type="InterPro" id="IPR016024">
    <property type="entry name" value="ARM-type_fold"/>
</dbReference>